<evidence type="ECO:0000313" key="5">
    <source>
        <dbReference type="Proteomes" id="UP000243200"/>
    </source>
</evidence>
<dbReference type="VEuPathDB" id="PlasmoDB:POWCR01_040009300"/>
<evidence type="ECO:0000256" key="2">
    <source>
        <dbReference type="SAM" id="MobiDB-lite"/>
    </source>
</evidence>
<feature type="transmembrane region" description="Helical" evidence="3">
    <location>
        <begin position="12"/>
        <end position="31"/>
    </location>
</feature>
<feature type="region of interest" description="Disordered" evidence="2">
    <location>
        <begin position="291"/>
        <end position="492"/>
    </location>
</feature>
<comment type="similarity">
    <text evidence="1">Belongs to the TMEM121 family.</text>
</comment>
<feature type="compositionally biased region" description="Basic and acidic residues" evidence="2">
    <location>
        <begin position="440"/>
        <end position="491"/>
    </location>
</feature>
<dbReference type="AlphaFoldDB" id="A0A1C3KNM6"/>
<feature type="transmembrane region" description="Helical" evidence="3">
    <location>
        <begin position="562"/>
        <end position="583"/>
    </location>
</feature>
<keyword evidence="3" id="KW-0472">Membrane</keyword>
<dbReference type="VEuPathDB" id="PlasmoDB:PocGH01_04013400"/>
<evidence type="ECO:0000313" key="4">
    <source>
        <dbReference type="EMBL" id="SBT75626.1"/>
    </source>
</evidence>
<feature type="transmembrane region" description="Helical" evidence="3">
    <location>
        <begin position="673"/>
        <end position="693"/>
    </location>
</feature>
<proteinExistence type="inferred from homology"/>
<feature type="transmembrane region" description="Helical" evidence="3">
    <location>
        <begin position="224"/>
        <end position="247"/>
    </location>
</feature>
<feature type="transmembrane region" description="Helical" evidence="3">
    <location>
        <begin position="610"/>
        <end position="633"/>
    </location>
</feature>
<dbReference type="EMBL" id="LT594508">
    <property type="protein sequence ID" value="SBT75626.1"/>
    <property type="molecule type" value="Genomic_DNA"/>
</dbReference>
<dbReference type="Pfam" id="PF14997">
    <property type="entry name" value="CECR6_TMEM121"/>
    <property type="match status" value="1"/>
</dbReference>
<feature type="compositionally biased region" description="Polar residues" evidence="2">
    <location>
        <begin position="394"/>
        <end position="407"/>
    </location>
</feature>
<feature type="transmembrane region" description="Helical" evidence="3">
    <location>
        <begin position="819"/>
        <end position="840"/>
    </location>
</feature>
<organism evidence="4 5">
    <name type="scientific">Plasmodium ovale</name>
    <name type="common">malaria parasite P. ovale</name>
    <dbReference type="NCBI Taxonomy" id="36330"/>
    <lineage>
        <taxon>Eukaryota</taxon>
        <taxon>Sar</taxon>
        <taxon>Alveolata</taxon>
        <taxon>Apicomplexa</taxon>
        <taxon>Aconoidasida</taxon>
        <taxon>Haemosporida</taxon>
        <taxon>Plasmodiidae</taxon>
        <taxon>Plasmodium</taxon>
        <taxon>Plasmodium (Plasmodium)</taxon>
    </lineage>
</organism>
<feature type="transmembrane region" description="Helical" evidence="3">
    <location>
        <begin position="66"/>
        <end position="86"/>
    </location>
</feature>
<evidence type="ECO:0000256" key="3">
    <source>
        <dbReference type="SAM" id="Phobius"/>
    </source>
</evidence>
<feature type="transmembrane region" description="Helical" evidence="3">
    <location>
        <begin position="639"/>
        <end position="661"/>
    </location>
</feature>
<dbReference type="OrthoDB" id="391274at2759"/>
<accession>A0A1C3KNM6</accession>
<feature type="compositionally biased region" description="Basic and acidic residues" evidence="2">
    <location>
        <begin position="310"/>
        <end position="355"/>
    </location>
</feature>
<protein>
    <recommendedName>
        <fullName evidence="6">TMEM121 domain-containing protein</fullName>
    </recommendedName>
</protein>
<reference evidence="4 5" key="1">
    <citation type="submission" date="2016-06" db="EMBL/GenBank/DDBJ databases">
        <authorList>
            <consortium name="Pathogen Informatics"/>
        </authorList>
    </citation>
    <scope>NUCLEOTIDE SEQUENCE [LARGE SCALE GENOMIC DNA]</scope>
    <source>
        <strain evidence="4">PowCR01</strain>
    </source>
</reference>
<gene>
    <name evidence="4" type="primary">PowCR01_040009300</name>
    <name evidence="4" type="ORF">POWCR01_040009300</name>
</gene>
<feature type="transmembrane region" description="Helical" evidence="3">
    <location>
        <begin position="852"/>
        <end position="874"/>
    </location>
</feature>
<sequence>MIYKILNGWRISFFFNLTTFIVQQLGLYYILCDYNKFILLLCVFDIYIFIHFCFNNSQSFAAVKGGTCWLLYVYSISLKVIFMYFFAFNDSVFSEDTKKDYYNKCIIFMLLSLSTLIYTALSVKSYKQLYPEEISISNEKIFHNNLILHVVIDLFDIFELLFTLVKLSYIIKNTNFWVKIIGGVLISFSLYLNAYSFPIISIVTEKNRKNLDLGDIYFCKKHAAVIGIILVDIPFMILRFYFLAFYFSNTHFQPLLIKNICFIPIKCINIKHCNIIFEKLRRDIDHSDDAYRGGTRNSIENGDTTGGRDGGGDGGRDGGRGGSRDGGRDGGRDGSRDGDRDGSRDGGKNGTKKGDGYSPIDSNNHMRSSNRHDKGGNDTPLARKNSILSLKGGVNNSIDVKSNSSVRNEAGDAGDAGGAGDTGEETDGGGNKKITYLKDPQLERESGEENERENGPENGPEKGREEGRENGMGKTSEEKVRKRKEKKENHHNNAITSLKKYFEVLVENKIANLRRINTNKNKVGKKYIMNKLMYTNVSNNERYHCYLDDSLKVSHLNQLRLMIPYITYCLGKIAMSIVIYFFYTKIDIHDIKLILTQSHTYFKLFTQNNIIFIVSFSIILGNTILSFFSSIFLSSHIEVFFFVFFIFVKCISDFLFLLLLVHNNVFEIFLKNLSQSYNYAPYFYLIFSVMPSFKIIRNIYIFLCSLSGRQFIGYIIRPLMTEQKKRKLPNFLNIKEYQNNISSRNTSYINDEFYLFNDKELNTKNYFKGDYKGFISIASLLIYINTKHMHGLCSLSTLMIGNNFIKNLRLNYNIRNNHLFLIIVNFFIRFSLLLFIYVHHKANSNSYRYVQYFYYGVGGIFFLDILLKCSYMVISHNLRLCSSYNLQIKSIYEDIYYNYKSRKLSSSKHYMDDLYQKYQMNHFYNSTIPLFSELA</sequence>
<dbReference type="InterPro" id="IPR032776">
    <property type="entry name" value="CECR6/TMEM121"/>
</dbReference>
<evidence type="ECO:0008006" key="6">
    <source>
        <dbReference type="Google" id="ProtNLM"/>
    </source>
</evidence>
<keyword evidence="3" id="KW-0812">Transmembrane</keyword>
<keyword evidence="3" id="KW-1133">Transmembrane helix</keyword>
<feature type="transmembrane region" description="Helical" evidence="3">
    <location>
        <begin position="106"/>
        <end position="126"/>
    </location>
</feature>
<dbReference type="Proteomes" id="UP000243200">
    <property type="component" value="Chromosome 4"/>
</dbReference>
<feature type="transmembrane region" description="Helical" evidence="3">
    <location>
        <begin position="37"/>
        <end position="54"/>
    </location>
</feature>
<feature type="transmembrane region" description="Helical" evidence="3">
    <location>
        <begin position="146"/>
        <end position="171"/>
    </location>
</feature>
<feature type="transmembrane region" description="Helical" evidence="3">
    <location>
        <begin position="177"/>
        <end position="203"/>
    </location>
</feature>
<evidence type="ECO:0000256" key="1">
    <source>
        <dbReference type="ARBA" id="ARBA00007711"/>
    </source>
</evidence>
<name>A0A1C3KNM6_PLAOA</name>